<reference evidence="1 2" key="1">
    <citation type="journal article" date="2017" name="Mol. Biol. Evol.">
        <title>The 4-celled Tetrabaena socialis nuclear genome reveals the essential components for genetic control of cell number at the origin of multicellularity in the volvocine lineage.</title>
        <authorList>
            <person name="Featherston J."/>
            <person name="Arakaki Y."/>
            <person name="Hanschen E.R."/>
            <person name="Ferris P.J."/>
            <person name="Michod R.E."/>
            <person name="Olson B.J.S.C."/>
            <person name="Nozaki H."/>
            <person name="Durand P.M."/>
        </authorList>
    </citation>
    <scope>NUCLEOTIDE SEQUENCE [LARGE SCALE GENOMIC DNA]</scope>
    <source>
        <strain evidence="1 2">NIES-571</strain>
    </source>
</reference>
<accession>A0A2J7ZU17</accession>
<dbReference type="EMBL" id="PGGS01000464">
    <property type="protein sequence ID" value="PNH03767.1"/>
    <property type="molecule type" value="Genomic_DNA"/>
</dbReference>
<keyword evidence="2" id="KW-1185">Reference proteome</keyword>
<dbReference type="AlphaFoldDB" id="A0A2J7ZU17"/>
<comment type="caution">
    <text evidence="1">The sequence shown here is derived from an EMBL/GenBank/DDBJ whole genome shotgun (WGS) entry which is preliminary data.</text>
</comment>
<protein>
    <submittedName>
        <fullName evidence="1">Uncharacterized protein</fullName>
    </submittedName>
</protein>
<dbReference type="Proteomes" id="UP000236333">
    <property type="component" value="Unassembled WGS sequence"/>
</dbReference>
<name>A0A2J7ZU17_9CHLO</name>
<gene>
    <name evidence="1" type="ORF">TSOC_010148</name>
</gene>
<sequence length="221" mass="22198">MGPGAAAATSAGGAAVSVAAAPTVPAPVGGEYTSAAATDTISTMSSSLARQQAGPRAGFWTDEFKPGRAAVSPASGGSTAAVSAPPYTQPVSRPAALGVVAEEDHRIIVVAAYGPAAQPPYGIQDGEGVGPLVDQVSDQDEVVAGGAEAELLQQAEELRGTVAVAWGQRRTDDDQAPRLELVWLDALVDDCGDGAAVRCARAAKAGLQQAAHELDDERNGD</sequence>
<proteinExistence type="predicted"/>
<organism evidence="1 2">
    <name type="scientific">Tetrabaena socialis</name>
    <dbReference type="NCBI Taxonomy" id="47790"/>
    <lineage>
        <taxon>Eukaryota</taxon>
        <taxon>Viridiplantae</taxon>
        <taxon>Chlorophyta</taxon>
        <taxon>core chlorophytes</taxon>
        <taxon>Chlorophyceae</taxon>
        <taxon>CS clade</taxon>
        <taxon>Chlamydomonadales</taxon>
        <taxon>Tetrabaenaceae</taxon>
        <taxon>Tetrabaena</taxon>
    </lineage>
</organism>
<evidence type="ECO:0000313" key="1">
    <source>
        <dbReference type="EMBL" id="PNH03767.1"/>
    </source>
</evidence>
<evidence type="ECO:0000313" key="2">
    <source>
        <dbReference type="Proteomes" id="UP000236333"/>
    </source>
</evidence>